<protein>
    <recommendedName>
        <fullName evidence="6">Thioredoxin domain-containing protein</fullName>
    </recommendedName>
</protein>
<proteinExistence type="predicted"/>
<reference evidence="7 8" key="1">
    <citation type="journal article" date="2017" name="BMC Genomics">
        <title>Genome sequencing of 39 Akkermansia muciniphila isolates reveals its population structure, genomic and functional diverisity, and global distribution in mammalian gut microbiotas.</title>
        <authorList>
            <person name="Guo X."/>
            <person name="Li S."/>
            <person name="Zhang J."/>
            <person name="Wu F."/>
            <person name="Li X."/>
            <person name="Wu D."/>
            <person name="Zhang M."/>
            <person name="Ou Z."/>
            <person name="Jie Z."/>
            <person name="Yan Q."/>
            <person name="Li P."/>
            <person name="Yi J."/>
            <person name="Peng Y."/>
        </authorList>
    </citation>
    <scope>NUCLEOTIDE SEQUENCE [LARGE SCALE GENOMIC DNA]</scope>
    <source>
        <strain evidence="7 8">GP24</strain>
    </source>
</reference>
<evidence type="ECO:0000313" key="8">
    <source>
        <dbReference type="Proteomes" id="UP000236000"/>
    </source>
</evidence>
<sequence>MKTFTALLLSGSIAAMTAPAFIHAADNGAGAKVTYPSFDDSSHLHGPKIKASDLKGKVVFFEYWGINCPPCIASMPHLQELQDKFQSKGFTVVGSHRQGPSPRIKQFLEEKKITFPVYQGLDIPAASCPGGLPHAVLIGANGKVVAKGHPTQLYDLVKKEVMKAERGLPILEGVELDKYKSLAKTVVSNGSNIESKITPLRKKTDDEEAQAVCGAFDEWLGDAKDMVQAQIQSNPLEAVTAITRLKTAVPSVKEFDEPLAGLKANKDLPKLADLNKKISALEQRKAKGRKVSESDLKSLAQAVDKFAESDNEATQTVAGNLKRSLSSLAVQESPEDK</sequence>
<dbReference type="PANTHER" id="PTHR42852:SF6">
    <property type="entry name" value="THIOL:DISULFIDE INTERCHANGE PROTEIN DSBE"/>
    <property type="match status" value="1"/>
</dbReference>
<feature type="domain" description="Thioredoxin" evidence="6">
    <location>
        <begin position="12"/>
        <end position="167"/>
    </location>
</feature>
<feature type="chain" id="PRO_5014808787" description="Thioredoxin domain-containing protein" evidence="5">
    <location>
        <begin position="25"/>
        <end position="337"/>
    </location>
</feature>
<evidence type="ECO:0000313" key="7">
    <source>
        <dbReference type="EMBL" id="PNC18099.1"/>
    </source>
</evidence>
<dbReference type="GO" id="GO:0017004">
    <property type="term" value="P:cytochrome complex assembly"/>
    <property type="evidence" value="ECO:0007669"/>
    <property type="project" value="UniProtKB-KW"/>
</dbReference>
<keyword evidence="3" id="KW-1015">Disulfide bond</keyword>
<gene>
    <name evidence="7" type="ORF">CXU22_05530</name>
</gene>
<dbReference type="RefSeq" id="WP_146016666.1">
    <property type="nucleotide sequence ID" value="NZ_PJKA01000010.1"/>
</dbReference>
<evidence type="ECO:0000256" key="5">
    <source>
        <dbReference type="SAM" id="SignalP"/>
    </source>
</evidence>
<comment type="subcellular location">
    <subcellularLocation>
        <location evidence="1">Cell envelope</location>
    </subcellularLocation>
</comment>
<accession>A0A2N8HDU7</accession>
<keyword evidence="4" id="KW-0676">Redox-active center</keyword>
<evidence type="ECO:0000256" key="2">
    <source>
        <dbReference type="ARBA" id="ARBA00022748"/>
    </source>
</evidence>
<keyword evidence="5" id="KW-0732">Signal</keyword>
<evidence type="ECO:0000256" key="3">
    <source>
        <dbReference type="ARBA" id="ARBA00023157"/>
    </source>
</evidence>
<keyword evidence="2" id="KW-0201">Cytochrome c-type biogenesis</keyword>
<dbReference type="SUPFAM" id="SSF52833">
    <property type="entry name" value="Thioredoxin-like"/>
    <property type="match status" value="1"/>
</dbReference>
<evidence type="ECO:0000259" key="6">
    <source>
        <dbReference type="PROSITE" id="PS51352"/>
    </source>
</evidence>
<dbReference type="InterPro" id="IPR013766">
    <property type="entry name" value="Thioredoxin_domain"/>
</dbReference>
<dbReference type="Proteomes" id="UP000236000">
    <property type="component" value="Unassembled WGS sequence"/>
</dbReference>
<dbReference type="GO" id="GO:0016209">
    <property type="term" value="F:antioxidant activity"/>
    <property type="evidence" value="ECO:0007669"/>
    <property type="project" value="InterPro"/>
</dbReference>
<dbReference type="Pfam" id="PF00578">
    <property type="entry name" value="AhpC-TSA"/>
    <property type="match status" value="1"/>
</dbReference>
<evidence type="ECO:0000256" key="4">
    <source>
        <dbReference type="ARBA" id="ARBA00023284"/>
    </source>
</evidence>
<evidence type="ECO:0000256" key="1">
    <source>
        <dbReference type="ARBA" id="ARBA00004196"/>
    </source>
</evidence>
<dbReference type="InterPro" id="IPR000866">
    <property type="entry name" value="AhpC/TSA"/>
</dbReference>
<dbReference type="PROSITE" id="PS51352">
    <property type="entry name" value="THIOREDOXIN_2"/>
    <property type="match status" value="1"/>
</dbReference>
<dbReference type="EMBL" id="PJKA01000010">
    <property type="protein sequence ID" value="PNC18099.1"/>
    <property type="molecule type" value="Genomic_DNA"/>
</dbReference>
<dbReference type="AlphaFoldDB" id="A0A2N8HDU7"/>
<dbReference type="InterPro" id="IPR050553">
    <property type="entry name" value="Thioredoxin_ResA/DsbE_sf"/>
</dbReference>
<comment type="caution">
    <text evidence="7">The sequence shown here is derived from an EMBL/GenBank/DDBJ whole genome shotgun (WGS) entry which is preliminary data.</text>
</comment>
<organism evidence="7 8">
    <name type="scientific">Akkermansia muciniphila</name>
    <dbReference type="NCBI Taxonomy" id="239935"/>
    <lineage>
        <taxon>Bacteria</taxon>
        <taxon>Pseudomonadati</taxon>
        <taxon>Verrucomicrobiota</taxon>
        <taxon>Verrucomicrobiia</taxon>
        <taxon>Verrucomicrobiales</taxon>
        <taxon>Akkermansiaceae</taxon>
        <taxon>Akkermansia</taxon>
    </lineage>
</organism>
<dbReference type="PANTHER" id="PTHR42852">
    <property type="entry name" value="THIOL:DISULFIDE INTERCHANGE PROTEIN DSBE"/>
    <property type="match status" value="1"/>
</dbReference>
<dbReference type="Gene3D" id="3.40.30.10">
    <property type="entry name" value="Glutaredoxin"/>
    <property type="match status" value="1"/>
</dbReference>
<dbReference type="CDD" id="cd02966">
    <property type="entry name" value="TlpA_like_family"/>
    <property type="match status" value="1"/>
</dbReference>
<dbReference type="GO" id="GO:0030313">
    <property type="term" value="C:cell envelope"/>
    <property type="evidence" value="ECO:0007669"/>
    <property type="project" value="UniProtKB-SubCell"/>
</dbReference>
<feature type="signal peptide" evidence="5">
    <location>
        <begin position="1"/>
        <end position="24"/>
    </location>
</feature>
<dbReference type="OrthoDB" id="184337at2"/>
<dbReference type="InterPro" id="IPR036249">
    <property type="entry name" value="Thioredoxin-like_sf"/>
</dbReference>
<name>A0A2N8HDU7_9BACT</name>
<dbReference type="GO" id="GO:0016491">
    <property type="term" value="F:oxidoreductase activity"/>
    <property type="evidence" value="ECO:0007669"/>
    <property type="project" value="InterPro"/>
</dbReference>